<dbReference type="PANTHER" id="PTHR34814">
    <property type="entry name" value="NITROSOGUANIDINE RESISTANCE PROTEIN SNG1"/>
    <property type="match status" value="1"/>
</dbReference>
<evidence type="ECO:0000313" key="5">
    <source>
        <dbReference type="Proteomes" id="UP000243876"/>
    </source>
</evidence>
<dbReference type="OrthoDB" id="2140105at2759"/>
<feature type="domain" description="DUF3533" evidence="3">
    <location>
        <begin position="6"/>
        <end position="395"/>
    </location>
</feature>
<feature type="non-terminal residue" evidence="4">
    <location>
        <position position="1"/>
    </location>
</feature>
<organism evidence="4 5">
    <name type="scientific">Sporidiobolus salmonicolor</name>
    <name type="common">Yeast-like fungus</name>
    <name type="synonym">Sporobolomyces salmonicolor</name>
    <dbReference type="NCBI Taxonomy" id="5005"/>
    <lineage>
        <taxon>Eukaryota</taxon>
        <taxon>Fungi</taxon>
        <taxon>Dikarya</taxon>
        <taxon>Basidiomycota</taxon>
        <taxon>Pucciniomycotina</taxon>
        <taxon>Microbotryomycetes</taxon>
        <taxon>Sporidiobolales</taxon>
        <taxon>Sporidiobolaceae</taxon>
        <taxon>Sporobolomyces</taxon>
    </lineage>
</organism>
<feature type="transmembrane region" description="Helical" evidence="1">
    <location>
        <begin position="384"/>
        <end position="406"/>
    </location>
</feature>
<keyword evidence="1" id="KW-0472">Membrane</keyword>
<keyword evidence="1" id="KW-1133">Transmembrane helix</keyword>
<protein>
    <submittedName>
        <fullName evidence="4">SPOSA6832_04374-mRNA-1:cds</fullName>
    </submittedName>
</protein>
<feature type="chain" id="PRO_5002303408" evidence="2">
    <location>
        <begin position="21"/>
        <end position="425"/>
    </location>
</feature>
<dbReference type="AlphaFoldDB" id="A0A0D6ER28"/>
<feature type="transmembrane region" description="Helical" evidence="1">
    <location>
        <begin position="324"/>
        <end position="344"/>
    </location>
</feature>
<keyword evidence="5" id="KW-1185">Reference proteome</keyword>
<evidence type="ECO:0000256" key="1">
    <source>
        <dbReference type="SAM" id="Phobius"/>
    </source>
</evidence>
<feature type="transmembrane region" description="Helical" evidence="1">
    <location>
        <begin position="225"/>
        <end position="246"/>
    </location>
</feature>
<accession>A0A0D6ER28</accession>
<name>A0A0D6ER28_SPOSA</name>
<sequence>MQGLALTNLFMWCALPIYWGAYFRQEENLYRLTVGVIDMDSPAATAAGRTPVLGPALLAGPSQLKDHHIEFVVLDNAPYDISSAIGGQPRGLDVHQYAMSAVQQEDYFGVIVANANATITAVSAYESLANGTQSVMYDGSGALTMYYSEGRNFETVDQWVAPGMTSFLSQHVCSAAASTLSAQLLPRLGALSAEQYSAIDKVALGSVLAMPFSYAEYNLRPVDEFAAIPATSVGMIYLLIFTYFISIFWSRARAAIENKLRLGELIILRIAVPVAFYLLISLWISLVTLAFHVDFTRFWGKGGFPIFWASNFVCQIAVGMPMEIALAFLGPRYTAFFLIIWVILNVSDVADQDHFYSYGFIAPIFQAVQVGKAVIFGVKQRFGQYFGINIAWAVIGSGALALTTAFKRKSAIKQKRLRKGGEKQA</sequence>
<dbReference type="Pfam" id="PF12051">
    <property type="entry name" value="DUF3533"/>
    <property type="match status" value="1"/>
</dbReference>
<reference evidence="5" key="1">
    <citation type="submission" date="2015-02" db="EMBL/GenBank/DDBJ databases">
        <authorList>
            <person name="Gon?alves P."/>
        </authorList>
    </citation>
    <scope>NUCLEOTIDE SEQUENCE [LARGE SCALE GENOMIC DNA]</scope>
</reference>
<dbReference type="PANTHER" id="PTHR34814:SF1">
    <property type="entry name" value="NITROSOGUANIDINE RESISTANCE PROTEIN SNG1"/>
    <property type="match status" value="1"/>
</dbReference>
<dbReference type="EMBL" id="CENE01000029">
    <property type="protein sequence ID" value="CEQ42567.1"/>
    <property type="molecule type" value="Genomic_DNA"/>
</dbReference>
<keyword evidence="2" id="KW-0732">Signal</keyword>
<proteinExistence type="predicted"/>
<gene>
    <name evidence="4" type="primary">SPOSA6832_04374</name>
</gene>
<feature type="transmembrane region" description="Helical" evidence="1">
    <location>
        <begin position="266"/>
        <end position="291"/>
    </location>
</feature>
<dbReference type="GO" id="GO:0016020">
    <property type="term" value="C:membrane"/>
    <property type="evidence" value="ECO:0007669"/>
    <property type="project" value="TreeGrafter"/>
</dbReference>
<evidence type="ECO:0000256" key="2">
    <source>
        <dbReference type="SAM" id="SignalP"/>
    </source>
</evidence>
<keyword evidence="1" id="KW-0812">Transmembrane</keyword>
<feature type="signal peptide" evidence="2">
    <location>
        <begin position="1"/>
        <end position="20"/>
    </location>
</feature>
<dbReference type="InterPro" id="IPR022703">
    <property type="entry name" value="DUF3533"/>
</dbReference>
<dbReference type="InterPro" id="IPR053001">
    <property type="entry name" value="MNNG_permease-like"/>
</dbReference>
<evidence type="ECO:0000259" key="3">
    <source>
        <dbReference type="Pfam" id="PF12051"/>
    </source>
</evidence>
<feature type="transmembrane region" description="Helical" evidence="1">
    <location>
        <begin position="356"/>
        <end position="378"/>
    </location>
</feature>
<evidence type="ECO:0000313" key="4">
    <source>
        <dbReference type="EMBL" id="CEQ42567.1"/>
    </source>
</evidence>
<dbReference type="Proteomes" id="UP000243876">
    <property type="component" value="Unassembled WGS sequence"/>
</dbReference>